<dbReference type="AlphaFoldDB" id="A0AAW4W1N5"/>
<evidence type="ECO:0000313" key="1">
    <source>
        <dbReference type="EMBL" id="MCC2177166.1"/>
    </source>
</evidence>
<dbReference type="Proteomes" id="UP001298753">
    <property type="component" value="Unassembled WGS sequence"/>
</dbReference>
<dbReference type="RefSeq" id="WP_227600822.1">
    <property type="nucleotide sequence ID" value="NZ_JAJEPX010000024.1"/>
</dbReference>
<organism evidence="1 2">
    <name type="scientific">Agathobaculum butyriciproducens</name>
    <dbReference type="NCBI Taxonomy" id="1628085"/>
    <lineage>
        <taxon>Bacteria</taxon>
        <taxon>Bacillati</taxon>
        <taxon>Bacillota</taxon>
        <taxon>Clostridia</taxon>
        <taxon>Eubacteriales</taxon>
        <taxon>Butyricicoccaceae</taxon>
        <taxon>Agathobaculum</taxon>
    </lineage>
</organism>
<sequence>MDTPVAYLICRCKACTSTYTTGENLPQPFSPHSLIFDDCTISTQHCIRHIISICPNRPALYYLHESPDLTPAEHHMFDAFQKLGCTIQAMLCSNFGKTSYTRQRRHKRFLAQTDYLLVAFDKPLAEINNAIRTADMQHTPVIRFQPH</sequence>
<proteinExistence type="predicted"/>
<dbReference type="EMBL" id="JAJEPX010000024">
    <property type="protein sequence ID" value="MCC2177166.1"/>
    <property type="molecule type" value="Genomic_DNA"/>
</dbReference>
<accession>A0AAW4W1N5</accession>
<gene>
    <name evidence="1" type="ORF">LKD22_08510</name>
</gene>
<dbReference type="GeneID" id="98660247"/>
<reference evidence="1 2" key="1">
    <citation type="submission" date="2021-10" db="EMBL/GenBank/DDBJ databases">
        <title>Anaerobic single-cell dispensing facilitates the cultivation of human gut bacteria.</title>
        <authorList>
            <person name="Afrizal A."/>
        </authorList>
    </citation>
    <scope>NUCLEOTIDE SEQUENCE [LARGE SCALE GENOMIC DNA]</scope>
    <source>
        <strain evidence="1 2">CLA-AA-H270</strain>
    </source>
</reference>
<protein>
    <submittedName>
        <fullName evidence="1">Uncharacterized protein</fullName>
    </submittedName>
</protein>
<keyword evidence="2" id="KW-1185">Reference proteome</keyword>
<comment type="caution">
    <text evidence="1">The sequence shown here is derived from an EMBL/GenBank/DDBJ whole genome shotgun (WGS) entry which is preliminary data.</text>
</comment>
<evidence type="ECO:0000313" key="2">
    <source>
        <dbReference type="Proteomes" id="UP001298753"/>
    </source>
</evidence>
<name>A0AAW4W1N5_9FIRM</name>